<dbReference type="PANTHER" id="PTHR33624">
    <property type="entry name" value="SIGMA FACTOR BINDING PROTEIN 1, CHLOROPLASTIC"/>
    <property type="match status" value="1"/>
</dbReference>
<feature type="transmembrane region" description="Helical" evidence="1">
    <location>
        <begin position="89"/>
        <end position="110"/>
    </location>
</feature>
<comment type="caution">
    <text evidence="3">The sequence shown here is derived from an EMBL/GenBank/DDBJ whole genome shotgun (WGS) entry which is preliminary data.</text>
</comment>
<feature type="domain" description="VQ" evidence="2">
    <location>
        <begin position="29"/>
        <end position="44"/>
    </location>
</feature>
<dbReference type="InterPro" id="IPR008889">
    <property type="entry name" value="VQ"/>
</dbReference>
<reference evidence="3 4" key="1">
    <citation type="submission" date="2020-09" db="EMBL/GenBank/DDBJ databases">
        <title>De no assembly of potato wild relative species, Solanum commersonii.</title>
        <authorList>
            <person name="Cho K."/>
        </authorList>
    </citation>
    <scope>NUCLEOTIDE SEQUENCE [LARGE SCALE GENOMIC DNA]</scope>
    <source>
        <strain evidence="3">LZ3.2</strain>
        <tissue evidence="3">Leaf</tissue>
    </source>
</reference>
<dbReference type="InterPro" id="IPR039335">
    <property type="entry name" value="SIB1/2"/>
</dbReference>
<keyword evidence="1" id="KW-0812">Transmembrane</keyword>
<keyword evidence="4" id="KW-1185">Reference proteome</keyword>
<evidence type="ECO:0000313" key="4">
    <source>
        <dbReference type="Proteomes" id="UP000824120"/>
    </source>
</evidence>
<evidence type="ECO:0000313" key="3">
    <source>
        <dbReference type="EMBL" id="KAG5608772.1"/>
    </source>
</evidence>
<accession>A0A9J5ZBC3</accession>
<keyword evidence="1" id="KW-0472">Membrane</keyword>
<protein>
    <recommendedName>
        <fullName evidence="2">VQ domain-containing protein</fullName>
    </recommendedName>
</protein>
<dbReference type="EMBL" id="JACXVP010000004">
    <property type="protein sequence ID" value="KAG5608772.1"/>
    <property type="molecule type" value="Genomic_DNA"/>
</dbReference>
<sequence length="157" mass="17847">MDMQKQNLKIREPIKVKYIDSPLMVNAKNATEFRTIVQKLTGKNPKKMATNGIVHECSSVKAHEIDNNNIVDELDIARDSSECLSSENYIMLTILMTSSIMFIYCTLNFLSKNSEFSAIDPNRYLMSITFTCWHGVSVSTPKSDLYNHIFHSISSTL</sequence>
<evidence type="ECO:0000259" key="2">
    <source>
        <dbReference type="Pfam" id="PF05678"/>
    </source>
</evidence>
<proteinExistence type="predicted"/>
<evidence type="ECO:0000256" key="1">
    <source>
        <dbReference type="SAM" id="Phobius"/>
    </source>
</evidence>
<gene>
    <name evidence="3" type="ORF">H5410_020053</name>
</gene>
<dbReference type="AlphaFoldDB" id="A0A9J5ZBC3"/>
<keyword evidence="1" id="KW-1133">Transmembrane helix</keyword>
<organism evidence="3 4">
    <name type="scientific">Solanum commersonii</name>
    <name type="common">Commerson's wild potato</name>
    <name type="synonym">Commerson's nightshade</name>
    <dbReference type="NCBI Taxonomy" id="4109"/>
    <lineage>
        <taxon>Eukaryota</taxon>
        <taxon>Viridiplantae</taxon>
        <taxon>Streptophyta</taxon>
        <taxon>Embryophyta</taxon>
        <taxon>Tracheophyta</taxon>
        <taxon>Spermatophyta</taxon>
        <taxon>Magnoliopsida</taxon>
        <taxon>eudicotyledons</taxon>
        <taxon>Gunneridae</taxon>
        <taxon>Pentapetalae</taxon>
        <taxon>asterids</taxon>
        <taxon>lamiids</taxon>
        <taxon>Solanales</taxon>
        <taxon>Solanaceae</taxon>
        <taxon>Solanoideae</taxon>
        <taxon>Solaneae</taxon>
        <taxon>Solanum</taxon>
    </lineage>
</organism>
<dbReference type="Proteomes" id="UP000824120">
    <property type="component" value="Chromosome 4"/>
</dbReference>
<dbReference type="PANTHER" id="PTHR33624:SF29">
    <property type="entry name" value="VQ DOMAIN-CONTAINING PROTEIN"/>
    <property type="match status" value="1"/>
</dbReference>
<name>A0A9J5ZBC3_SOLCO</name>
<dbReference type="Pfam" id="PF05678">
    <property type="entry name" value="VQ"/>
    <property type="match status" value="1"/>
</dbReference>
<dbReference type="OrthoDB" id="1929840at2759"/>